<feature type="transmembrane region" description="Helical" evidence="1">
    <location>
        <begin position="157"/>
        <end position="176"/>
    </location>
</feature>
<keyword evidence="1" id="KW-1133">Transmembrane helix</keyword>
<name>A0AAU7CI04_9BACT</name>
<dbReference type="Pfam" id="PF04307">
    <property type="entry name" value="YdjM"/>
    <property type="match status" value="1"/>
</dbReference>
<feature type="transmembrane region" description="Helical" evidence="1">
    <location>
        <begin position="72"/>
        <end position="90"/>
    </location>
</feature>
<evidence type="ECO:0000256" key="1">
    <source>
        <dbReference type="SAM" id="Phobius"/>
    </source>
</evidence>
<dbReference type="EMBL" id="CP155447">
    <property type="protein sequence ID" value="XBH04562.1"/>
    <property type="molecule type" value="Genomic_DNA"/>
</dbReference>
<proteinExistence type="predicted"/>
<dbReference type="InterPro" id="IPR007404">
    <property type="entry name" value="YdjM-like"/>
</dbReference>
<gene>
    <name evidence="2" type="ORF">V5E97_00685</name>
</gene>
<dbReference type="RefSeq" id="WP_406697337.1">
    <property type="nucleotide sequence ID" value="NZ_CP155447.1"/>
</dbReference>
<organism evidence="2">
    <name type="scientific">Singulisphaera sp. Ch08</name>
    <dbReference type="NCBI Taxonomy" id="3120278"/>
    <lineage>
        <taxon>Bacteria</taxon>
        <taxon>Pseudomonadati</taxon>
        <taxon>Planctomycetota</taxon>
        <taxon>Planctomycetia</taxon>
        <taxon>Isosphaerales</taxon>
        <taxon>Isosphaeraceae</taxon>
        <taxon>Singulisphaera</taxon>
    </lineage>
</organism>
<sequence length="259" mass="28743">MWGARFCKEAWSPRSTPLGNYRQHISFAAALGGLYAWATYVFAGVHWLYGTVAALLTTLSGLLPDLDSQTGFGMKGFTGILGVLVALVVWQKMGDFNPEPAFEFHLWAVIAAFAMVRHGLRRIVGRLTVHRGMCHSIPTCAIWGAIAYLYYPTENQFLQIVMAVAVMTGYFSHLLLDEICSVDLKGARVNKAFGTALKFWAPSPWSTLATYVLLSYLTWRIIQVWPEGPLILTPPTPPKIPITLPENLQILFPGSEIEP</sequence>
<dbReference type="GO" id="GO:0016787">
    <property type="term" value="F:hydrolase activity"/>
    <property type="evidence" value="ECO:0007669"/>
    <property type="project" value="UniProtKB-KW"/>
</dbReference>
<evidence type="ECO:0000313" key="2">
    <source>
        <dbReference type="EMBL" id="XBH04562.1"/>
    </source>
</evidence>
<reference evidence="2" key="1">
    <citation type="submission" date="2024-05" db="EMBL/GenBank/DDBJ databases">
        <title>Planctomycetes of the genus Singulisphaera possess chitinolytic capabilities.</title>
        <authorList>
            <person name="Ivanova A."/>
        </authorList>
    </citation>
    <scope>NUCLEOTIDE SEQUENCE</scope>
    <source>
        <strain evidence="2">Ch08T</strain>
    </source>
</reference>
<accession>A0AAU7CI04</accession>
<protein>
    <submittedName>
        <fullName evidence="2">Metal-dependent hydrolase</fullName>
    </submittedName>
</protein>
<dbReference type="AlphaFoldDB" id="A0AAU7CI04"/>
<keyword evidence="1" id="KW-0472">Membrane</keyword>
<keyword evidence="1" id="KW-0812">Transmembrane</keyword>
<keyword evidence="2" id="KW-0378">Hydrolase</keyword>
<feature type="transmembrane region" description="Helical" evidence="1">
    <location>
        <begin position="132"/>
        <end position="151"/>
    </location>
</feature>